<evidence type="ECO:0000256" key="2">
    <source>
        <dbReference type="ARBA" id="ARBA00023125"/>
    </source>
</evidence>
<name>A0ABW1MXM5_9ACTN</name>
<feature type="DNA-binding region" description="H-T-H motif" evidence="4">
    <location>
        <begin position="30"/>
        <end position="49"/>
    </location>
</feature>
<keyword evidence="3" id="KW-0804">Transcription</keyword>
<dbReference type="InterPro" id="IPR001647">
    <property type="entry name" value="HTH_TetR"/>
</dbReference>
<dbReference type="EMBL" id="JBHSPX010000015">
    <property type="protein sequence ID" value="MFC6067898.1"/>
    <property type="molecule type" value="Genomic_DNA"/>
</dbReference>
<evidence type="ECO:0000313" key="7">
    <source>
        <dbReference type="Proteomes" id="UP001596139"/>
    </source>
</evidence>
<comment type="caution">
    <text evidence="6">The sequence shown here is derived from an EMBL/GenBank/DDBJ whole genome shotgun (WGS) entry which is preliminary data.</text>
</comment>
<evidence type="ECO:0000259" key="5">
    <source>
        <dbReference type="PROSITE" id="PS50977"/>
    </source>
</evidence>
<evidence type="ECO:0000256" key="4">
    <source>
        <dbReference type="PROSITE-ProRule" id="PRU00335"/>
    </source>
</evidence>
<gene>
    <name evidence="6" type="ORF">ACFP4F_35865</name>
</gene>
<dbReference type="RefSeq" id="WP_037799169.1">
    <property type="nucleotide sequence ID" value="NZ_JBHSPX010000015.1"/>
</dbReference>
<dbReference type="SUPFAM" id="SSF46689">
    <property type="entry name" value="Homeodomain-like"/>
    <property type="match status" value="1"/>
</dbReference>
<dbReference type="Proteomes" id="UP001596139">
    <property type="component" value="Unassembled WGS sequence"/>
</dbReference>
<protein>
    <submittedName>
        <fullName evidence="6">TetR family transcriptional regulator</fullName>
    </submittedName>
</protein>
<feature type="domain" description="HTH tetR-type" evidence="5">
    <location>
        <begin position="7"/>
        <end position="67"/>
    </location>
</feature>
<dbReference type="PROSITE" id="PS50977">
    <property type="entry name" value="HTH_TETR_2"/>
    <property type="match status" value="1"/>
</dbReference>
<sequence length="194" mass="20385">MKQERAMVTRGRLTRAAAGEFARQGYAGTSLQVVCKEAEVSMGALTFHFRAKSELAEAVAEAAVAETGAVVAEAKGCGGDPLAAMSGLACDLADLLARSPAVRAMVRLEEERIIAAGGWQAAWEPAVRAMLECARQRDDLTAEIEVETVVQLAAHLLNGTAVTLHARPDADEVAALAHIWAAVMRGIRASVAAH</sequence>
<evidence type="ECO:0000313" key="6">
    <source>
        <dbReference type="EMBL" id="MFC6067898.1"/>
    </source>
</evidence>
<dbReference type="InterPro" id="IPR023772">
    <property type="entry name" value="DNA-bd_HTH_TetR-type_CS"/>
</dbReference>
<dbReference type="Gene3D" id="1.10.357.10">
    <property type="entry name" value="Tetracycline Repressor, domain 2"/>
    <property type="match status" value="1"/>
</dbReference>
<dbReference type="SUPFAM" id="SSF48498">
    <property type="entry name" value="Tetracyclin repressor-like, C-terminal domain"/>
    <property type="match status" value="1"/>
</dbReference>
<dbReference type="InterPro" id="IPR036271">
    <property type="entry name" value="Tet_transcr_reg_TetR-rel_C_sf"/>
</dbReference>
<reference evidence="7" key="1">
    <citation type="journal article" date="2019" name="Int. J. Syst. Evol. Microbiol.">
        <title>The Global Catalogue of Microorganisms (GCM) 10K type strain sequencing project: providing services to taxonomists for standard genome sequencing and annotation.</title>
        <authorList>
            <consortium name="The Broad Institute Genomics Platform"/>
            <consortium name="The Broad Institute Genome Sequencing Center for Infectious Disease"/>
            <person name="Wu L."/>
            <person name="Ma J."/>
        </authorList>
    </citation>
    <scope>NUCLEOTIDE SEQUENCE [LARGE SCALE GENOMIC DNA]</scope>
    <source>
        <strain evidence="7">CGMCC 1.15180</strain>
    </source>
</reference>
<dbReference type="Pfam" id="PF00440">
    <property type="entry name" value="TetR_N"/>
    <property type="match status" value="1"/>
</dbReference>
<dbReference type="PANTHER" id="PTHR30055">
    <property type="entry name" value="HTH-TYPE TRANSCRIPTIONAL REGULATOR RUTR"/>
    <property type="match status" value="1"/>
</dbReference>
<keyword evidence="7" id="KW-1185">Reference proteome</keyword>
<keyword evidence="1" id="KW-0805">Transcription regulation</keyword>
<evidence type="ECO:0000256" key="3">
    <source>
        <dbReference type="ARBA" id="ARBA00023163"/>
    </source>
</evidence>
<dbReference type="PANTHER" id="PTHR30055:SF234">
    <property type="entry name" value="HTH-TYPE TRANSCRIPTIONAL REGULATOR BETI"/>
    <property type="match status" value="1"/>
</dbReference>
<accession>A0ABW1MXM5</accession>
<keyword evidence="2 4" id="KW-0238">DNA-binding</keyword>
<organism evidence="6 7">
    <name type="scientific">Streptomyces ochraceiscleroticus</name>
    <dbReference type="NCBI Taxonomy" id="47761"/>
    <lineage>
        <taxon>Bacteria</taxon>
        <taxon>Bacillati</taxon>
        <taxon>Actinomycetota</taxon>
        <taxon>Actinomycetes</taxon>
        <taxon>Kitasatosporales</taxon>
        <taxon>Streptomycetaceae</taxon>
        <taxon>Streptomyces</taxon>
    </lineage>
</organism>
<dbReference type="InterPro" id="IPR050109">
    <property type="entry name" value="HTH-type_TetR-like_transc_reg"/>
</dbReference>
<dbReference type="PROSITE" id="PS01081">
    <property type="entry name" value="HTH_TETR_1"/>
    <property type="match status" value="1"/>
</dbReference>
<proteinExistence type="predicted"/>
<evidence type="ECO:0000256" key="1">
    <source>
        <dbReference type="ARBA" id="ARBA00023015"/>
    </source>
</evidence>
<dbReference type="InterPro" id="IPR009057">
    <property type="entry name" value="Homeodomain-like_sf"/>
</dbReference>